<evidence type="ECO:0000313" key="2">
    <source>
        <dbReference type="EMBL" id="EKF29198.1"/>
    </source>
</evidence>
<comment type="caution">
    <text evidence="2">The sequence shown here is derived from an EMBL/GenBank/DDBJ whole genome shotgun (WGS) entry which is preliminary data.</text>
</comment>
<evidence type="ECO:0000313" key="3">
    <source>
        <dbReference type="Proteomes" id="UP000007350"/>
    </source>
</evidence>
<keyword evidence="3" id="KW-1185">Reference proteome</keyword>
<protein>
    <submittedName>
        <fullName evidence="2">Uncharacterized protein</fullName>
    </submittedName>
</protein>
<gene>
    <name evidence="2" type="ORF">MOQ_007029</name>
    <name evidence="1" type="ORF">MOQ_007082</name>
</gene>
<dbReference type="AlphaFoldDB" id="K2M2M2"/>
<name>K2M2M2_TRYCR</name>
<sequence>MVVFIMGAPRAKNGAPTSRSILSMMQSVSYPQVIPVAAEIQQKPGTPNFLNEPNVVEKRASLSSGIIPIRRYSYTDAVDEGFGSERIFEICRQKEIIFQAFLRERDEMASTVLHGEVGSNILYEQDSPLSVSRRKSPWKRSRTPFTSHGRAIIYIHESSLSVPPVPCRGDLFYASLKRRSVCLSDSSGYVSPLASPRKMLPLDVKMFALIVLEEMMTRHRLTLREERLRKQVEGKEVSAFLRVQFVIRTSAHFHQTRLSSLKDIQRKELQYLRDGIQQRAKQQEEEHRVFMHRLQPVRLPPIKIPTLTSTGQSYGCTRVDLEVAKALAMEEKTWEAAGRRDRFFFPQIL</sequence>
<accession>K2M2M2</accession>
<proteinExistence type="predicted"/>
<dbReference type="OrthoDB" id="246554at2759"/>
<dbReference type="EMBL" id="AHKC01013841">
    <property type="protein sequence ID" value="EKF29198.1"/>
    <property type="molecule type" value="Genomic_DNA"/>
</dbReference>
<evidence type="ECO:0000313" key="1">
    <source>
        <dbReference type="EMBL" id="EKF29149.1"/>
    </source>
</evidence>
<reference evidence="2 3" key="1">
    <citation type="journal article" date="2012" name="BMC Genomics">
        <title>Comparative genomic analysis of human infective Trypanosoma cruzi lineages with the bat-restricted subspecies T. cruzi marinkellei.</title>
        <authorList>
            <person name="Franzen O."/>
            <person name="Talavera-Lopez C."/>
            <person name="Ochaya S."/>
            <person name="Butler C.E."/>
            <person name="Messenger L.A."/>
            <person name="Lewis M.D."/>
            <person name="Llewellyn M.S."/>
            <person name="Marinkelle C.J."/>
            <person name="Tyler K.M."/>
            <person name="Miles M.A."/>
            <person name="Andersson B."/>
        </authorList>
    </citation>
    <scope>NUCLEOTIDE SEQUENCE [LARGE SCALE GENOMIC DNA]</scope>
    <source>
        <strain evidence="2 3">B7</strain>
    </source>
</reference>
<dbReference type="EMBL" id="AHKC01014002">
    <property type="protein sequence ID" value="EKF29149.1"/>
    <property type="molecule type" value="Genomic_DNA"/>
</dbReference>
<organism evidence="2 3">
    <name type="scientific">Trypanosoma cruzi marinkellei</name>
    <dbReference type="NCBI Taxonomy" id="85056"/>
    <lineage>
        <taxon>Eukaryota</taxon>
        <taxon>Discoba</taxon>
        <taxon>Euglenozoa</taxon>
        <taxon>Kinetoplastea</taxon>
        <taxon>Metakinetoplastina</taxon>
        <taxon>Trypanosomatida</taxon>
        <taxon>Trypanosomatidae</taxon>
        <taxon>Trypanosoma</taxon>
        <taxon>Schizotrypanum</taxon>
    </lineage>
</organism>
<dbReference type="Proteomes" id="UP000007350">
    <property type="component" value="Unassembled WGS sequence"/>
</dbReference>